<gene>
    <name evidence="2" type="ORF">CcCBS67573_g02170</name>
</gene>
<keyword evidence="3" id="KW-1185">Reference proteome</keyword>
<evidence type="ECO:0000313" key="3">
    <source>
        <dbReference type="Proteomes" id="UP000320333"/>
    </source>
</evidence>
<comment type="caution">
    <text evidence="2">The sequence shown here is derived from an EMBL/GenBank/DDBJ whole genome shotgun (WGS) entry which is preliminary data.</text>
</comment>
<dbReference type="EMBL" id="QEAP01000043">
    <property type="protein sequence ID" value="TPX76566.1"/>
    <property type="molecule type" value="Genomic_DNA"/>
</dbReference>
<dbReference type="Proteomes" id="UP000320333">
    <property type="component" value="Unassembled WGS sequence"/>
</dbReference>
<accession>A0A507FMM8</accession>
<proteinExistence type="predicted"/>
<dbReference type="AlphaFoldDB" id="A0A507FMM8"/>
<feature type="compositionally biased region" description="Basic and acidic residues" evidence="1">
    <location>
        <begin position="556"/>
        <end position="568"/>
    </location>
</feature>
<feature type="compositionally biased region" description="Basic and acidic residues" evidence="1">
    <location>
        <begin position="436"/>
        <end position="452"/>
    </location>
</feature>
<feature type="region of interest" description="Disordered" evidence="1">
    <location>
        <begin position="197"/>
        <end position="241"/>
    </location>
</feature>
<feature type="compositionally biased region" description="Acidic residues" evidence="1">
    <location>
        <begin position="379"/>
        <end position="395"/>
    </location>
</feature>
<organism evidence="2 3">
    <name type="scientific">Chytriomyces confervae</name>
    <dbReference type="NCBI Taxonomy" id="246404"/>
    <lineage>
        <taxon>Eukaryota</taxon>
        <taxon>Fungi</taxon>
        <taxon>Fungi incertae sedis</taxon>
        <taxon>Chytridiomycota</taxon>
        <taxon>Chytridiomycota incertae sedis</taxon>
        <taxon>Chytridiomycetes</taxon>
        <taxon>Chytridiales</taxon>
        <taxon>Chytriomycetaceae</taxon>
        <taxon>Chytriomyces</taxon>
    </lineage>
</organism>
<protein>
    <submittedName>
        <fullName evidence="2">Uncharacterized protein</fullName>
    </submittedName>
</protein>
<sequence>MESTYKSKYMHSLEQRLACVEQQRNAETKALALRGEAAVLASRVALLRHACTAAGIALHSAPRMEIVALEPHLVDSNLDSKSDSKVESNPVSTLEANTVVSNMAPKAQPPSLTPWHLIFRKLYPGQISHLRQHQRSLIDAIVLKDYLIPRLGSEAATTCLIYSSVGSNSFYGIPADLLPPFNDWLVNKMEQVSKMDEFSMSNKRRRSAPASQQTITHAPASMSMSPELPDEDSFSTASAKAKQPSASADVASSIAQLEADSGLVFTAPPAPLLYGGLSNKSGYRTWVDVIRGRYPTFNRTSSHMCRIASQYLEKHNMKRVLLSSVTGENSHKPAFGMPARHHLEFLTYMESHFLKNGMFGNAKMHGSHAKSNDPKSNTVDEDDENEEDEEDEGSENQDGGNTALRVPSRSGTWSASSSEKSENNFSEDEVMPVSNRARERRTSDYTSKDKVSTEAATSLLADRDWKSALNDDQRLYLAEHAKATKLLLRVRNQTHAFVKAKCESAGLQMVDTPTGFTVPEPLVKDLRKWFENAMIRHFQEPASAPEPQLLSGEPEATPRDKLSRKSEEMSVDGPAGTDPQVSSKKAKMQEDEIAPIQVPVVAPQESLEQNQQNIYLSASGLQLTKYNAYVF</sequence>
<name>A0A507FMM8_9FUNG</name>
<evidence type="ECO:0000256" key="1">
    <source>
        <dbReference type="SAM" id="MobiDB-lite"/>
    </source>
</evidence>
<dbReference type="OrthoDB" id="2120242at2759"/>
<feature type="region of interest" description="Disordered" evidence="1">
    <location>
        <begin position="540"/>
        <end position="590"/>
    </location>
</feature>
<feature type="region of interest" description="Disordered" evidence="1">
    <location>
        <begin position="364"/>
        <end position="454"/>
    </location>
</feature>
<reference evidence="2 3" key="1">
    <citation type="journal article" date="2019" name="Sci. Rep.">
        <title>Comparative genomics of chytrid fungi reveal insights into the obligate biotrophic and pathogenic lifestyle of Synchytrium endobioticum.</title>
        <authorList>
            <person name="van de Vossenberg B.T.L.H."/>
            <person name="Warris S."/>
            <person name="Nguyen H.D.T."/>
            <person name="van Gent-Pelzer M.P.E."/>
            <person name="Joly D.L."/>
            <person name="van de Geest H.C."/>
            <person name="Bonants P.J.M."/>
            <person name="Smith D.S."/>
            <person name="Levesque C.A."/>
            <person name="van der Lee T.A.J."/>
        </authorList>
    </citation>
    <scope>NUCLEOTIDE SEQUENCE [LARGE SCALE GENOMIC DNA]</scope>
    <source>
        <strain evidence="2 3">CBS 675.73</strain>
    </source>
</reference>
<evidence type="ECO:0000313" key="2">
    <source>
        <dbReference type="EMBL" id="TPX76566.1"/>
    </source>
</evidence>